<keyword evidence="4" id="KW-1185">Reference proteome</keyword>
<keyword evidence="2" id="KW-0732">Signal</keyword>
<keyword evidence="1" id="KW-0812">Transmembrane</keyword>
<feature type="chain" id="PRO_5025552984" evidence="2">
    <location>
        <begin position="29"/>
        <end position="236"/>
    </location>
</feature>
<dbReference type="Proteomes" id="UP000322234">
    <property type="component" value="Unassembled WGS sequence"/>
</dbReference>
<dbReference type="EMBL" id="VBQZ03000058">
    <property type="protein sequence ID" value="MXQ89749.1"/>
    <property type="molecule type" value="Genomic_DNA"/>
</dbReference>
<organism evidence="3 4">
    <name type="scientific">Bos mutus</name>
    <name type="common">wild yak</name>
    <dbReference type="NCBI Taxonomy" id="72004"/>
    <lineage>
        <taxon>Eukaryota</taxon>
        <taxon>Metazoa</taxon>
        <taxon>Chordata</taxon>
        <taxon>Craniata</taxon>
        <taxon>Vertebrata</taxon>
        <taxon>Euteleostomi</taxon>
        <taxon>Mammalia</taxon>
        <taxon>Eutheria</taxon>
        <taxon>Laurasiatheria</taxon>
        <taxon>Artiodactyla</taxon>
        <taxon>Ruminantia</taxon>
        <taxon>Pecora</taxon>
        <taxon>Bovidae</taxon>
        <taxon>Bovinae</taxon>
        <taxon>Bos</taxon>
    </lineage>
</organism>
<keyword evidence="1" id="KW-1133">Transmembrane helix</keyword>
<comment type="caution">
    <text evidence="3">The sequence shown here is derived from an EMBL/GenBank/DDBJ whole genome shotgun (WGS) entry which is preliminary data.</text>
</comment>
<reference evidence="3" key="1">
    <citation type="submission" date="2019-10" db="EMBL/GenBank/DDBJ databases">
        <title>The sequence and de novo assembly of the wild yak genome.</title>
        <authorList>
            <person name="Liu Y."/>
        </authorList>
    </citation>
    <scope>NUCLEOTIDE SEQUENCE [LARGE SCALE GENOMIC DNA]</scope>
    <source>
        <strain evidence="3">WY2019</strain>
    </source>
</reference>
<proteinExistence type="predicted"/>
<evidence type="ECO:0000313" key="3">
    <source>
        <dbReference type="EMBL" id="MXQ89749.1"/>
    </source>
</evidence>
<evidence type="ECO:0000256" key="1">
    <source>
        <dbReference type="SAM" id="Phobius"/>
    </source>
</evidence>
<evidence type="ECO:0000313" key="4">
    <source>
        <dbReference type="Proteomes" id="UP000322234"/>
    </source>
</evidence>
<feature type="transmembrane region" description="Helical" evidence="1">
    <location>
        <begin position="78"/>
        <end position="105"/>
    </location>
</feature>
<evidence type="ECO:0000256" key="2">
    <source>
        <dbReference type="SAM" id="SignalP"/>
    </source>
</evidence>
<protein>
    <submittedName>
        <fullName evidence="3">Uncharacterized protein</fullName>
    </submittedName>
</protein>
<gene>
    <name evidence="3" type="ORF">E5288_WYG011575</name>
</gene>
<keyword evidence="1" id="KW-0472">Membrane</keyword>
<feature type="signal peptide" evidence="2">
    <location>
        <begin position="1"/>
        <end position="28"/>
    </location>
</feature>
<sequence>MDCDNKGIVMTFRPLMVALSLRLNGLLALELHRSLMKCQSPVAERGTFGWRSGKKTCEVRRVLEKSGPKRVPKANSEVNLIIICSISILPTILMFSVDLCTVTLLYECKYLCRGLENRGFSYLEIVILTSFSAYVSKNTVVVLPLKDPKIKRKTPIKTFQKPEMLLKMPRNPENVKYNKIIKAHTKSKRSYATVKCPRAHVDGMEIFDLQTQAPNGRQLFFGNFTALDYMIQILDH</sequence>
<name>A0A6B0RHY3_9CETA</name>
<accession>A0A6B0RHY3</accession>
<feature type="transmembrane region" description="Helical" evidence="1">
    <location>
        <begin position="125"/>
        <end position="145"/>
    </location>
</feature>
<dbReference type="AlphaFoldDB" id="A0A6B0RHY3"/>